<sequence length="155" mass="17877">MLCIGISNKKIVGYPNIMNLLKSGVESLFLIDFDAIHKRVLNLEIYEKLSKFFDLTVMNYPQTEEDLMDTIISGATYVIINNNLTYKRIQSFLSYTQNIGINYDYNDTCVFFSQNGGNIYLTNKQVMLPYKLAFNYGPFNLPNSIKLENYPSSFI</sequence>
<dbReference type="PATRIC" id="fig|507754.4.peg.394"/>
<reference evidence="1 4" key="1">
    <citation type="submission" date="2015-09" db="EMBL/GenBank/DDBJ databases">
        <title>Draft genome sequence of Acidiplasma aeolicum DSM 18409.</title>
        <authorList>
            <person name="Hemp J."/>
        </authorList>
    </citation>
    <scope>NUCLEOTIDE SEQUENCE [LARGE SCALE GENOMIC DNA]</scope>
    <source>
        <strain evidence="1 4">V</strain>
    </source>
</reference>
<evidence type="ECO:0000313" key="4">
    <source>
        <dbReference type="Proteomes" id="UP000050515"/>
    </source>
</evidence>
<proteinExistence type="predicted"/>
<dbReference type="Proteomes" id="UP000050515">
    <property type="component" value="Unassembled WGS sequence"/>
</dbReference>
<protein>
    <submittedName>
        <fullName evidence="2">Uncharacterized protein</fullName>
    </submittedName>
</protein>
<evidence type="ECO:0000313" key="2">
    <source>
        <dbReference type="EMBL" id="KQB33695.1"/>
    </source>
</evidence>
<dbReference type="EMBL" id="LKBG01000281">
    <property type="protein sequence ID" value="KQB33695.1"/>
    <property type="molecule type" value="Genomic_DNA"/>
</dbReference>
<evidence type="ECO:0000313" key="3">
    <source>
        <dbReference type="Proteomes" id="UP000050320"/>
    </source>
</evidence>
<gene>
    <name evidence="2" type="ORF">AOG54_06645</name>
    <name evidence="1" type="ORF">SE19_01145</name>
</gene>
<keyword evidence="3" id="KW-1185">Reference proteome</keyword>
<comment type="caution">
    <text evidence="2">The sequence shown here is derived from an EMBL/GenBank/DDBJ whole genome shotgun (WGS) entry which is preliminary data.</text>
</comment>
<dbReference type="EMBL" id="LJCQ01000069">
    <property type="protein sequence ID" value="KPV47421.1"/>
    <property type="molecule type" value="Genomic_DNA"/>
</dbReference>
<dbReference type="AlphaFoldDB" id="A0A0Q1B1P7"/>
<evidence type="ECO:0000313" key="1">
    <source>
        <dbReference type="EMBL" id="KPV47421.1"/>
    </source>
</evidence>
<accession>A0A0Q1B1P7</accession>
<name>A0A0Q1B1P7_9ARCH</name>
<reference evidence="2 3" key="2">
    <citation type="submission" date="2015-09" db="EMBL/GenBank/DDBJ databases">
        <title>Heavy metals and arsenic resistance mechanisms in polyextremophilic archaea of the family Ferroplasmaceae.</title>
        <authorList>
            <person name="Bulaev A.G."/>
            <person name="Kanygina A.V."/>
        </authorList>
    </citation>
    <scope>NUCLEOTIDE SEQUENCE [LARGE SCALE GENOMIC DNA]</scope>
    <source>
        <strain evidence="2 3">VT</strain>
    </source>
</reference>
<organism evidence="2 3">
    <name type="scientific">Acidiplasma aeolicum</name>
    <dbReference type="NCBI Taxonomy" id="507754"/>
    <lineage>
        <taxon>Archaea</taxon>
        <taxon>Methanobacteriati</taxon>
        <taxon>Thermoplasmatota</taxon>
        <taxon>Thermoplasmata</taxon>
        <taxon>Thermoplasmatales</taxon>
        <taxon>Ferroplasmaceae</taxon>
        <taxon>Acidiplasma</taxon>
    </lineage>
</organism>
<dbReference type="Proteomes" id="UP000050320">
    <property type="component" value="Unassembled WGS sequence"/>
</dbReference>
<dbReference type="OrthoDB" id="57165at2157"/>